<dbReference type="PANTHER" id="PTHR37456:SF3">
    <property type="entry name" value="COLLAGEN ALPHA-1(XXV) CHAIN"/>
    <property type="match status" value="1"/>
</dbReference>
<feature type="compositionally biased region" description="Basic and acidic residues" evidence="2">
    <location>
        <begin position="94"/>
        <end position="112"/>
    </location>
</feature>
<feature type="region of interest" description="Disordered" evidence="2">
    <location>
        <begin position="86"/>
        <end position="235"/>
    </location>
</feature>
<comment type="caution">
    <text evidence="4">The sequence shown here is derived from an EMBL/GenBank/DDBJ whole genome shotgun (WGS) entry which is preliminary data.</text>
</comment>
<evidence type="ECO:0000313" key="5">
    <source>
        <dbReference type="Proteomes" id="UP000518266"/>
    </source>
</evidence>
<proteinExistence type="predicted"/>
<organism evidence="4 5">
    <name type="scientific">Dissostichus mawsoni</name>
    <name type="common">Antarctic cod</name>
    <dbReference type="NCBI Taxonomy" id="36200"/>
    <lineage>
        <taxon>Eukaryota</taxon>
        <taxon>Metazoa</taxon>
        <taxon>Chordata</taxon>
        <taxon>Craniata</taxon>
        <taxon>Vertebrata</taxon>
        <taxon>Euteleostomi</taxon>
        <taxon>Actinopterygii</taxon>
        <taxon>Neopterygii</taxon>
        <taxon>Teleostei</taxon>
        <taxon>Neoteleostei</taxon>
        <taxon>Acanthomorphata</taxon>
        <taxon>Eupercaria</taxon>
        <taxon>Perciformes</taxon>
        <taxon>Notothenioidei</taxon>
        <taxon>Nototheniidae</taxon>
        <taxon>Dissostichus</taxon>
    </lineage>
</organism>
<name>A0A7J5Z5C9_DISMA</name>
<feature type="compositionally biased region" description="Polar residues" evidence="2">
    <location>
        <begin position="124"/>
        <end position="134"/>
    </location>
</feature>
<dbReference type="InterPro" id="IPR050938">
    <property type="entry name" value="Collagen_Structural_Proteins"/>
</dbReference>
<keyword evidence="3" id="KW-0812">Transmembrane</keyword>
<evidence type="ECO:0000256" key="1">
    <source>
        <dbReference type="ARBA" id="ARBA00022737"/>
    </source>
</evidence>
<sequence>MLADSANAKHELPNIQYTELEKEHSEMYATLANTQVFTPDSPWVKMSDGTDEDHTKITVQQKQQVTDTMLADAMLTAQQGNTDSSYWTLSGAKQGERRTSKDGIETSNRNDSEMWNGAADGVPTSFSDLSQNNILPRRTPSPKKPTVPKKPDLGVLGLMASPEARRRQVGLKRQSQLPPDSTPVPSPPNSSSPSPKHLAQTTERTTSPDKSVTPSSSPQRQKPPIVHKKPDLSPERIKQLITFGTQGESSKGNCAPQEVVGISQTMGASRIVETTRARNTLNGNMGTLENCGTSGTWGTLQTSRIYGHCDASGIMGLSETQSIKGATKTTLGSCSTSDTIVNSEIVDNSRARNTLNGNMGTLEDCGTPGAWGTSETSSTRGNKGIYSHCGALGSRIISETCGTVSTLGNHGTPDTTDTRNTFNSTMETRSNLGTNGLTGNLGPSGVMGISANRSPKRVLNIINATTSTLENCGMSGTTGTMETSINLGTIGINGYCGPSGVKGIAEGSKPINGYRGSLANYVNSESWGNSDMCSSLGSISTSENRDTLGSFNNLGAMGISRTCGLSGVIGTAEYSGIKGAPNTINASMSYMANCGTSESRGPSETCSTLGTISTLENQDTLGTCGTSETFSNVGTMGISRNLSTSGTWGTSYLGSCSTLGDSGANGATSSQNGASGPWIINTRLHEDEDKTPQRIMMTSSMAEEEEEEERGMKTTTMMIMMPTTTRKKDKSRKRRKRRVGRQLLMNDFDYEALLLFLFLTLIVFIFI</sequence>
<evidence type="ECO:0000256" key="3">
    <source>
        <dbReference type="SAM" id="Phobius"/>
    </source>
</evidence>
<dbReference type="OrthoDB" id="8879562at2759"/>
<keyword evidence="5" id="KW-1185">Reference proteome</keyword>
<keyword evidence="1" id="KW-0677">Repeat</keyword>
<evidence type="ECO:0000256" key="2">
    <source>
        <dbReference type="SAM" id="MobiDB-lite"/>
    </source>
</evidence>
<keyword evidence="3" id="KW-0472">Membrane</keyword>
<feature type="compositionally biased region" description="Pro residues" evidence="2">
    <location>
        <begin position="180"/>
        <end position="190"/>
    </location>
</feature>
<gene>
    <name evidence="4" type="ORF">F7725_008834</name>
</gene>
<dbReference type="Proteomes" id="UP000518266">
    <property type="component" value="Unassembled WGS sequence"/>
</dbReference>
<feature type="compositionally biased region" description="Polar residues" evidence="2">
    <location>
        <begin position="199"/>
        <end position="220"/>
    </location>
</feature>
<keyword evidence="3" id="KW-1133">Transmembrane helix</keyword>
<evidence type="ECO:0000313" key="4">
    <source>
        <dbReference type="EMBL" id="KAF3856975.1"/>
    </source>
</evidence>
<accession>A0A7J5Z5C9</accession>
<dbReference type="EMBL" id="JAAKFY010000005">
    <property type="protein sequence ID" value="KAF3856975.1"/>
    <property type="molecule type" value="Genomic_DNA"/>
</dbReference>
<dbReference type="AlphaFoldDB" id="A0A7J5Z5C9"/>
<dbReference type="PANTHER" id="PTHR37456">
    <property type="entry name" value="SI:CH211-266K2.1"/>
    <property type="match status" value="1"/>
</dbReference>
<feature type="transmembrane region" description="Helical" evidence="3">
    <location>
        <begin position="748"/>
        <end position="766"/>
    </location>
</feature>
<protein>
    <submittedName>
        <fullName evidence="4">Uncharacterized protein</fullName>
    </submittedName>
</protein>
<reference evidence="4 5" key="1">
    <citation type="submission" date="2020-03" db="EMBL/GenBank/DDBJ databases">
        <title>Dissostichus mawsoni Genome sequencing and assembly.</title>
        <authorList>
            <person name="Park H."/>
        </authorList>
    </citation>
    <scope>NUCLEOTIDE SEQUENCE [LARGE SCALE GENOMIC DNA]</scope>
    <source>
        <strain evidence="4">DM0001</strain>
        <tissue evidence="4">Muscle</tissue>
    </source>
</reference>